<evidence type="ECO:0000313" key="8">
    <source>
        <dbReference type="Proteomes" id="UP000799437"/>
    </source>
</evidence>
<feature type="non-terminal residue" evidence="7">
    <location>
        <position position="196"/>
    </location>
</feature>
<evidence type="ECO:0000256" key="2">
    <source>
        <dbReference type="ARBA" id="ARBA00022630"/>
    </source>
</evidence>
<keyword evidence="5" id="KW-0503">Monooxygenase</keyword>
<evidence type="ECO:0000259" key="6">
    <source>
        <dbReference type="Pfam" id="PF01494"/>
    </source>
</evidence>
<dbReference type="InterPro" id="IPR002938">
    <property type="entry name" value="FAD-bd"/>
</dbReference>
<dbReference type="InterPro" id="IPR050493">
    <property type="entry name" value="FAD-dep_Monooxygenase_BioMet"/>
</dbReference>
<dbReference type="AlphaFoldDB" id="A0A6A6WBX8"/>
<dbReference type="PANTHER" id="PTHR13789:SF147">
    <property type="entry name" value="PUTATIVE (AFU_ORTHOLOGUE AFUA_2G01950)-RELATED"/>
    <property type="match status" value="1"/>
</dbReference>
<dbReference type="RefSeq" id="XP_033602120.1">
    <property type="nucleotide sequence ID" value="XM_033742704.1"/>
</dbReference>
<dbReference type="GO" id="GO:0071949">
    <property type="term" value="F:FAD binding"/>
    <property type="evidence" value="ECO:0007669"/>
    <property type="project" value="InterPro"/>
</dbReference>
<evidence type="ECO:0000256" key="3">
    <source>
        <dbReference type="ARBA" id="ARBA00022827"/>
    </source>
</evidence>
<dbReference type="Proteomes" id="UP000799437">
    <property type="component" value="Unassembled WGS sequence"/>
</dbReference>
<dbReference type="Pfam" id="PF01494">
    <property type="entry name" value="FAD_binding_3"/>
    <property type="match status" value="1"/>
</dbReference>
<dbReference type="PRINTS" id="PR00420">
    <property type="entry name" value="RNGMNOXGNASE"/>
</dbReference>
<dbReference type="EMBL" id="ML996569">
    <property type="protein sequence ID" value="KAF2759669.1"/>
    <property type="molecule type" value="Genomic_DNA"/>
</dbReference>
<dbReference type="GO" id="GO:0004497">
    <property type="term" value="F:monooxygenase activity"/>
    <property type="evidence" value="ECO:0007669"/>
    <property type="project" value="UniProtKB-KW"/>
</dbReference>
<feature type="domain" description="FAD-binding" evidence="6">
    <location>
        <begin position="5"/>
        <end position="165"/>
    </location>
</feature>
<keyword evidence="8" id="KW-1185">Reference proteome</keyword>
<dbReference type="OrthoDB" id="16820at2759"/>
<dbReference type="PANTHER" id="PTHR13789">
    <property type="entry name" value="MONOOXYGENASE"/>
    <property type="match status" value="1"/>
</dbReference>
<dbReference type="Gene3D" id="3.50.50.60">
    <property type="entry name" value="FAD/NAD(P)-binding domain"/>
    <property type="match status" value="1"/>
</dbReference>
<evidence type="ECO:0000256" key="5">
    <source>
        <dbReference type="ARBA" id="ARBA00023033"/>
    </source>
</evidence>
<dbReference type="SUPFAM" id="SSF51905">
    <property type="entry name" value="FAD/NAD(P)-binding domain"/>
    <property type="match status" value="1"/>
</dbReference>
<proteinExistence type="inferred from homology"/>
<reference evidence="7" key="1">
    <citation type="journal article" date="2020" name="Stud. Mycol.">
        <title>101 Dothideomycetes genomes: a test case for predicting lifestyles and emergence of pathogens.</title>
        <authorList>
            <person name="Haridas S."/>
            <person name="Albert R."/>
            <person name="Binder M."/>
            <person name="Bloem J."/>
            <person name="Labutti K."/>
            <person name="Salamov A."/>
            <person name="Andreopoulos B."/>
            <person name="Baker S."/>
            <person name="Barry K."/>
            <person name="Bills G."/>
            <person name="Bluhm B."/>
            <person name="Cannon C."/>
            <person name="Castanera R."/>
            <person name="Culley D."/>
            <person name="Daum C."/>
            <person name="Ezra D."/>
            <person name="Gonzalez J."/>
            <person name="Henrissat B."/>
            <person name="Kuo A."/>
            <person name="Liang C."/>
            <person name="Lipzen A."/>
            <person name="Lutzoni F."/>
            <person name="Magnuson J."/>
            <person name="Mondo S."/>
            <person name="Nolan M."/>
            <person name="Ohm R."/>
            <person name="Pangilinan J."/>
            <person name="Park H.-J."/>
            <person name="Ramirez L."/>
            <person name="Alfaro M."/>
            <person name="Sun H."/>
            <person name="Tritt A."/>
            <person name="Yoshinaga Y."/>
            <person name="Zwiers L.-H."/>
            <person name="Turgeon B."/>
            <person name="Goodwin S."/>
            <person name="Spatafora J."/>
            <person name="Crous P."/>
            <person name="Grigoriev I."/>
        </authorList>
    </citation>
    <scope>NUCLEOTIDE SEQUENCE</scope>
    <source>
        <strain evidence="7">CBS 121739</strain>
    </source>
</reference>
<evidence type="ECO:0000256" key="4">
    <source>
        <dbReference type="ARBA" id="ARBA00023002"/>
    </source>
</evidence>
<keyword evidence="4" id="KW-0560">Oxidoreductase</keyword>
<accession>A0A6A6WBX8</accession>
<dbReference type="GeneID" id="54483758"/>
<evidence type="ECO:0000313" key="7">
    <source>
        <dbReference type="EMBL" id="KAF2759669.1"/>
    </source>
</evidence>
<evidence type="ECO:0000256" key="1">
    <source>
        <dbReference type="ARBA" id="ARBA00007992"/>
    </source>
</evidence>
<dbReference type="InterPro" id="IPR036188">
    <property type="entry name" value="FAD/NAD-bd_sf"/>
</dbReference>
<sequence length="196" mass="21412">MPTFTIIIVGAGLAGLCSAIGLLKQGHKVIILERAHKLSPAGAGIHVPPNATLVLERWGILERFRHVAIVPASFTFRRYDDGRLLGRTAPEGSETASRTPYWSMKRADYQSILHDIATELGCDLRLNQHIVSVNEDEPSVTTSTGELIKGDLIIATDGMKSHLRTLILPNNNTSPTTHPQTTYRAWAPISTLTTNP</sequence>
<name>A0A6A6WBX8_9PEZI</name>
<keyword evidence="3" id="KW-0274">FAD</keyword>
<organism evidence="7 8">
    <name type="scientific">Pseudovirgaria hyperparasitica</name>
    <dbReference type="NCBI Taxonomy" id="470096"/>
    <lineage>
        <taxon>Eukaryota</taxon>
        <taxon>Fungi</taxon>
        <taxon>Dikarya</taxon>
        <taxon>Ascomycota</taxon>
        <taxon>Pezizomycotina</taxon>
        <taxon>Dothideomycetes</taxon>
        <taxon>Dothideomycetes incertae sedis</taxon>
        <taxon>Acrospermales</taxon>
        <taxon>Acrospermaceae</taxon>
        <taxon>Pseudovirgaria</taxon>
    </lineage>
</organism>
<gene>
    <name evidence="7" type="ORF">EJ05DRAFT_463096</name>
</gene>
<keyword evidence="2" id="KW-0285">Flavoprotein</keyword>
<protein>
    <submittedName>
        <fullName evidence="7">FAD/NAD(P)-binding domain-containing protein</fullName>
    </submittedName>
</protein>
<comment type="similarity">
    <text evidence="1">Belongs to the paxM FAD-dependent monooxygenase family.</text>
</comment>